<name>Q5YW44_NOCFA</name>
<sequence>MVARIAVTIDSSFAVLSGWKERPRLHRTRTLAVPQRRGERRGMTIIKWTGREVAALRTALRDTQIQFADRIGCSLEAVGKWERRGAGITLGAKYSECMDTAHRRLDDEQRARFDAALHRPNIAFPTAGTGVSRSSRASVVLGPEEDDDVRRRDFGTALVGLPVLAAACAKPDTAAMPVSVSDLVGGGRVAPELVDYFRSQLSGHYLADMYLGPLYLVPTVRAQTELLVRLVGTADRSVRRGLLEIGTAYAALLGWLYQDAGDRAASASWRDTTLAFAHRSGNPQLVSYGLSNMAMLALDQDDGRAVIDYAQAARAAGARLSPKARVMALQHEAQGHAMLGDRATADRLLDEAVPLLSRIDDEQPWGNACCRTPYYMEVQRATCYGRTGSAQGAAAAAALWDEIMDVMPASARRDNAVFRARQSAALARVPDPDRALWAAAEAMDASRVTGSARIRRELNKVVVQAESWVHTSAGRELRILVESAP</sequence>
<keyword evidence="2" id="KW-1185">Reference proteome</keyword>
<evidence type="ECO:0000313" key="2">
    <source>
        <dbReference type="Proteomes" id="UP000006820"/>
    </source>
</evidence>
<dbReference type="CDD" id="cd00093">
    <property type="entry name" value="HTH_XRE"/>
    <property type="match status" value="1"/>
</dbReference>
<dbReference type="HOGENOM" id="CLU_029927_1_2_11"/>
<keyword evidence="1" id="KW-0238">DNA-binding</keyword>
<dbReference type="GO" id="GO:0003677">
    <property type="term" value="F:DNA binding"/>
    <property type="evidence" value="ECO:0007669"/>
    <property type="project" value="UniProtKB-KW"/>
</dbReference>
<accession>Q5YW44</accession>
<gene>
    <name evidence="1" type="ordered locus">NFA_27500</name>
</gene>
<organism evidence="1 2">
    <name type="scientific">Nocardia farcinica (strain IFM 10152)</name>
    <dbReference type="NCBI Taxonomy" id="247156"/>
    <lineage>
        <taxon>Bacteria</taxon>
        <taxon>Bacillati</taxon>
        <taxon>Actinomycetota</taxon>
        <taxon>Actinomycetes</taxon>
        <taxon>Mycobacteriales</taxon>
        <taxon>Nocardiaceae</taxon>
        <taxon>Nocardia</taxon>
    </lineage>
</organism>
<dbReference type="Proteomes" id="UP000006820">
    <property type="component" value="Chromosome"/>
</dbReference>
<evidence type="ECO:0000313" key="1">
    <source>
        <dbReference type="EMBL" id="BAD57597.1"/>
    </source>
</evidence>
<reference evidence="1 2" key="1">
    <citation type="journal article" date="2004" name="Proc. Natl. Acad. Sci. U.S.A.">
        <title>The complete genomic sequence of Nocardia farcinica IFM 10152.</title>
        <authorList>
            <person name="Ishikawa J."/>
            <person name="Yamashita A."/>
            <person name="Mikami Y."/>
            <person name="Hoshino Y."/>
            <person name="Kurita H."/>
            <person name="Hotta K."/>
            <person name="Shiba T."/>
            <person name="Hattori M."/>
        </authorList>
    </citation>
    <scope>NUCLEOTIDE SEQUENCE [LARGE SCALE GENOMIC DNA]</scope>
    <source>
        <strain evidence="1 2">IFM 10152</strain>
    </source>
</reference>
<dbReference type="EMBL" id="AP006618">
    <property type="protein sequence ID" value="BAD57597.1"/>
    <property type="molecule type" value="Genomic_DNA"/>
</dbReference>
<protein>
    <submittedName>
        <fullName evidence="1">Putative DNA-binding protein</fullName>
    </submittedName>
</protein>
<dbReference type="AlphaFoldDB" id="Q5YW44"/>
<dbReference type="InterPro" id="IPR001387">
    <property type="entry name" value="Cro/C1-type_HTH"/>
</dbReference>
<dbReference type="eggNOG" id="COG1476">
    <property type="taxonomic scope" value="Bacteria"/>
</dbReference>
<dbReference type="STRING" id="247156.NFA_27500"/>
<proteinExistence type="predicted"/>
<dbReference type="KEGG" id="nfa:NFA_27500"/>